<dbReference type="AlphaFoldDB" id="A0A0A2VN77"/>
<organism evidence="3 4">
    <name type="scientific">Beauveria bassiana D1-5</name>
    <dbReference type="NCBI Taxonomy" id="1245745"/>
    <lineage>
        <taxon>Eukaryota</taxon>
        <taxon>Fungi</taxon>
        <taxon>Dikarya</taxon>
        <taxon>Ascomycota</taxon>
        <taxon>Pezizomycotina</taxon>
        <taxon>Sordariomycetes</taxon>
        <taxon>Hypocreomycetidae</taxon>
        <taxon>Hypocreales</taxon>
        <taxon>Cordycipitaceae</taxon>
        <taxon>Beauveria</taxon>
    </lineage>
</organism>
<dbReference type="eggNOG" id="ENOG502T10M">
    <property type="taxonomic scope" value="Eukaryota"/>
</dbReference>
<evidence type="ECO:0000313" key="3">
    <source>
        <dbReference type="EMBL" id="KGQ07767.1"/>
    </source>
</evidence>
<feature type="signal peptide" evidence="2">
    <location>
        <begin position="1"/>
        <end position="16"/>
    </location>
</feature>
<accession>A0A0A2VN77</accession>
<comment type="subcellular location">
    <subcellularLocation>
        <location evidence="2">Secreted</location>
        <location evidence="2">Cell wall</location>
    </subcellularLocation>
</comment>
<dbReference type="InterPro" id="IPR001338">
    <property type="entry name" value="Class_I_Hydrophobin"/>
</dbReference>
<dbReference type="STRING" id="1245745.A0A0A2VN77"/>
<keyword evidence="1 2" id="KW-1015">Disulfide bond</keyword>
<sequence length="136" mass="13810">MRFALAITTLIAAVTAAPSGHHGGKDLHKMTLGQAGDRCGADQSIYCCNEKTTKIEHSSPETGLGGLLGATVGADGLLSHLLGTCTKIPVNVLAVGNLLQSECTNRAACCHNTPSVAYGGLVNLALPCVAIGSLIQ</sequence>
<protein>
    <recommendedName>
        <fullName evidence="2">Hydrophobin</fullName>
    </recommendedName>
</protein>
<reference evidence="3 4" key="1">
    <citation type="submission" date="2012-10" db="EMBL/GenBank/DDBJ databases">
        <title>Genome sequencing and analysis of entomopathogenic fungi Beauveria bassiana D1-5.</title>
        <authorList>
            <person name="Li Q."/>
            <person name="Wang L."/>
            <person name="Zhang Z."/>
            <person name="Wang Q."/>
            <person name="Ren J."/>
            <person name="Wang M."/>
            <person name="Xu W."/>
            <person name="Wang J."/>
            <person name="Lu Y."/>
            <person name="Du Q."/>
            <person name="Sun Z."/>
        </authorList>
    </citation>
    <scope>NUCLEOTIDE SEQUENCE [LARGE SCALE GENOMIC DNA]</scope>
    <source>
        <strain evidence="3 4">D1-5</strain>
    </source>
</reference>
<dbReference type="HOGENOM" id="CLU_106380_0_0_1"/>
<dbReference type="Pfam" id="PF01185">
    <property type="entry name" value="Hydrophobin"/>
    <property type="match status" value="1"/>
</dbReference>
<comment type="caution">
    <text evidence="3">The sequence shown here is derived from an EMBL/GenBank/DDBJ whole genome shotgun (WGS) entry which is preliminary data.</text>
</comment>
<keyword evidence="2" id="KW-0964">Secreted</keyword>
<dbReference type="GO" id="GO:0009277">
    <property type="term" value="C:fungal-type cell wall"/>
    <property type="evidence" value="ECO:0007669"/>
    <property type="project" value="InterPro"/>
</dbReference>
<proteinExistence type="inferred from homology"/>
<dbReference type="Proteomes" id="UP000030106">
    <property type="component" value="Unassembled WGS sequence"/>
</dbReference>
<name>A0A0A2VN77_BEABA</name>
<dbReference type="SMR" id="A0A0A2VN77"/>
<evidence type="ECO:0000256" key="2">
    <source>
        <dbReference type="RuleBase" id="RU365009"/>
    </source>
</evidence>
<dbReference type="EMBL" id="ANFO01000641">
    <property type="protein sequence ID" value="KGQ07767.1"/>
    <property type="molecule type" value="Genomic_DNA"/>
</dbReference>
<evidence type="ECO:0000313" key="4">
    <source>
        <dbReference type="Proteomes" id="UP000030106"/>
    </source>
</evidence>
<gene>
    <name evidence="3" type="ORF">BBAD15_g6903</name>
</gene>
<feature type="chain" id="PRO_5013984508" description="Hydrophobin" evidence="2">
    <location>
        <begin position="17"/>
        <end position="136"/>
    </location>
</feature>
<comment type="similarity">
    <text evidence="2">Belongs to the fungal hydrophobin family.</text>
</comment>
<keyword evidence="2" id="KW-0134">Cell wall</keyword>
<dbReference type="SMART" id="SM00075">
    <property type="entry name" value="HYDRO"/>
    <property type="match status" value="1"/>
</dbReference>
<evidence type="ECO:0000256" key="1">
    <source>
        <dbReference type="ARBA" id="ARBA00023157"/>
    </source>
</evidence>
<dbReference type="OrthoDB" id="4225815at2759"/>
<keyword evidence="2" id="KW-0732">Signal</keyword>
<dbReference type="GO" id="GO:0005199">
    <property type="term" value="F:structural constituent of cell wall"/>
    <property type="evidence" value="ECO:0007669"/>
    <property type="project" value="InterPro"/>
</dbReference>